<gene>
    <name evidence="8" type="ORF">B4U80_00876</name>
</gene>
<dbReference type="PANTHER" id="PTHR24276:SF91">
    <property type="entry name" value="AT26814P-RELATED"/>
    <property type="match status" value="1"/>
</dbReference>
<keyword evidence="3" id="KW-0378">Hydrolase</keyword>
<keyword evidence="4" id="KW-0720">Serine protease</keyword>
<dbReference type="PANTHER" id="PTHR24276">
    <property type="entry name" value="POLYSERASE-RELATED"/>
    <property type="match status" value="1"/>
</dbReference>
<evidence type="ECO:0000313" key="8">
    <source>
        <dbReference type="EMBL" id="RWS24053.1"/>
    </source>
</evidence>
<dbReference type="CDD" id="cd00190">
    <property type="entry name" value="Tryp_SPc"/>
    <property type="match status" value="1"/>
</dbReference>
<dbReference type="InterPro" id="IPR009003">
    <property type="entry name" value="Peptidase_S1_PA"/>
</dbReference>
<organism evidence="8 9">
    <name type="scientific">Leptotrombidium deliense</name>
    <dbReference type="NCBI Taxonomy" id="299467"/>
    <lineage>
        <taxon>Eukaryota</taxon>
        <taxon>Metazoa</taxon>
        <taxon>Ecdysozoa</taxon>
        <taxon>Arthropoda</taxon>
        <taxon>Chelicerata</taxon>
        <taxon>Arachnida</taxon>
        <taxon>Acari</taxon>
        <taxon>Acariformes</taxon>
        <taxon>Trombidiformes</taxon>
        <taxon>Prostigmata</taxon>
        <taxon>Anystina</taxon>
        <taxon>Parasitengona</taxon>
        <taxon>Trombiculoidea</taxon>
        <taxon>Trombiculidae</taxon>
        <taxon>Leptotrombidium</taxon>
    </lineage>
</organism>
<evidence type="ECO:0000256" key="1">
    <source>
        <dbReference type="ARBA" id="ARBA00007664"/>
    </source>
</evidence>
<dbReference type="AlphaFoldDB" id="A0A443S938"/>
<sequence>MICLFAVLLLCSSVNGQSYIEIDCGKSNEKPSNATQCTPTSETRVIGGQCANPGQFPWVTMINLTLFGMNIGFCGGAIIDQYTILTAAHCTKYCLIPGLPISLPVQQYNITIGERNLNDANDGQLSYTSTTAVVHPNYTACSSNNSNDIALLKIGGNGMKTPYFTDNGLGSSNCINLPSANNYTGSDVTIAGWGRTDKNSQKTAKILQFATIQVVDDSACSQTFGSSYNSKTMICAFAPGKSSCNGDSGTAMFYDRSGFAEAVGITSFGVANCEGKPVVYTRVSNYLDFINSNIGPIKTGAN</sequence>
<dbReference type="PROSITE" id="PS50240">
    <property type="entry name" value="TRYPSIN_DOM"/>
    <property type="match status" value="1"/>
</dbReference>
<evidence type="ECO:0000256" key="5">
    <source>
        <dbReference type="ARBA" id="ARBA00023157"/>
    </source>
</evidence>
<dbReference type="InterPro" id="IPR001314">
    <property type="entry name" value="Peptidase_S1A"/>
</dbReference>
<dbReference type="InterPro" id="IPR018114">
    <property type="entry name" value="TRYPSIN_HIS"/>
</dbReference>
<feature type="chain" id="PRO_5019518459" evidence="6">
    <location>
        <begin position="17"/>
        <end position="302"/>
    </location>
</feature>
<evidence type="ECO:0000313" key="9">
    <source>
        <dbReference type="Proteomes" id="UP000288716"/>
    </source>
</evidence>
<keyword evidence="2" id="KW-0645">Protease</keyword>
<evidence type="ECO:0000259" key="7">
    <source>
        <dbReference type="PROSITE" id="PS50240"/>
    </source>
</evidence>
<evidence type="ECO:0000256" key="2">
    <source>
        <dbReference type="ARBA" id="ARBA00022670"/>
    </source>
</evidence>
<dbReference type="VEuPathDB" id="VectorBase:LDEU007986"/>
<evidence type="ECO:0000256" key="6">
    <source>
        <dbReference type="SAM" id="SignalP"/>
    </source>
</evidence>
<dbReference type="GO" id="GO:0006508">
    <property type="term" value="P:proteolysis"/>
    <property type="evidence" value="ECO:0007669"/>
    <property type="project" value="UniProtKB-KW"/>
</dbReference>
<name>A0A443S938_9ACAR</name>
<comment type="similarity">
    <text evidence="1">Belongs to the peptidase S1 family.</text>
</comment>
<keyword evidence="6" id="KW-0732">Signal</keyword>
<proteinExistence type="inferred from homology"/>
<evidence type="ECO:0000256" key="3">
    <source>
        <dbReference type="ARBA" id="ARBA00022801"/>
    </source>
</evidence>
<dbReference type="GO" id="GO:0004252">
    <property type="term" value="F:serine-type endopeptidase activity"/>
    <property type="evidence" value="ECO:0007669"/>
    <property type="project" value="InterPro"/>
</dbReference>
<dbReference type="STRING" id="299467.A0A443S938"/>
<dbReference type="Gene3D" id="2.40.10.10">
    <property type="entry name" value="Trypsin-like serine proteases"/>
    <property type="match status" value="3"/>
</dbReference>
<dbReference type="PRINTS" id="PR00722">
    <property type="entry name" value="CHYMOTRYPSIN"/>
</dbReference>
<keyword evidence="5" id="KW-1015">Disulfide bond</keyword>
<dbReference type="PROSITE" id="PS00134">
    <property type="entry name" value="TRYPSIN_HIS"/>
    <property type="match status" value="1"/>
</dbReference>
<reference evidence="8 9" key="1">
    <citation type="journal article" date="2018" name="Gigascience">
        <title>Genomes of trombidid mites reveal novel predicted allergens and laterally-transferred genes associated with secondary metabolism.</title>
        <authorList>
            <person name="Dong X."/>
            <person name="Chaisiri K."/>
            <person name="Xia D."/>
            <person name="Armstrong S.D."/>
            <person name="Fang Y."/>
            <person name="Donnelly M.J."/>
            <person name="Kadowaki T."/>
            <person name="McGarry J.W."/>
            <person name="Darby A.C."/>
            <person name="Makepeace B.L."/>
        </authorList>
    </citation>
    <scope>NUCLEOTIDE SEQUENCE [LARGE SCALE GENOMIC DNA]</scope>
    <source>
        <strain evidence="8">UoL-UT</strain>
    </source>
</reference>
<feature type="signal peptide" evidence="6">
    <location>
        <begin position="1"/>
        <end position="16"/>
    </location>
</feature>
<dbReference type="InterPro" id="IPR050430">
    <property type="entry name" value="Peptidase_S1"/>
</dbReference>
<dbReference type="SUPFAM" id="SSF50494">
    <property type="entry name" value="Trypsin-like serine proteases"/>
    <property type="match status" value="1"/>
</dbReference>
<dbReference type="Pfam" id="PF00089">
    <property type="entry name" value="Trypsin"/>
    <property type="match status" value="1"/>
</dbReference>
<dbReference type="InterPro" id="IPR043504">
    <property type="entry name" value="Peptidase_S1_PA_chymotrypsin"/>
</dbReference>
<evidence type="ECO:0000256" key="4">
    <source>
        <dbReference type="ARBA" id="ARBA00022825"/>
    </source>
</evidence>
<dbReference type="InterPro" id="IPR001254">
    <property type="entry name" value="Trypsin_dom"/>
</dbReference>
<accession>A0A443S938</accession>
<dbReference type="EMBL" id="NCKV01005457">
    <property type="protein sequence ID" value="RWS24053.1"/>
    <property type="molecule type" value="Genomic_DNA"/>
</dbReference>
<dbReference type="OrthoDB" id="6434925at2759"/>
<keyword evidence="9" id="KW-1185">Reference proteome</keyword>
<dbReference type="SMART" id="SM00020">
    <property type="entry name" value="Tryp_SPc"/>
    <property type="match status" value="1"/>
</dbReference>
<feature type="domain" description="Peptidase S1" evidence="7">
    <location>
        <begin position="45"/>
        <end position="295"/>
    </location>
</feature>
<comment type="caution">
    <text evidence="8">The sequence shown here is derived from an EMBL/GenBank/DDBJ whole genome shotgun (WGS) entry which is preliminary data.</text>
</comment>
<dbReference type="Proteomes" id="UP000288716">
    <property type="component" value="Unassembled WGS sequence"/>
</dbReference>
<protein>
    <submittedName>
        <fullName evidence="8">Chymotrypsin 6-like protein</fullName>
    </submittedName>
</protein>